<proteinExistence type="inferred from homology"/>
<evidence type="ECO:0000256" key="1">
    <source>
        <dbReference type="ARBA" id="ARBA00006174"/>
    </source>
</evidence>
<dbReference type="SUPFAM" id="SSF103378">
    <property type="entry name" value="2-methylcitrate dehydratase PrpD"/>
    <property type="match status" value="1"/>
</dbReference>
<evidence type="ECO:0000313" key="5">
    <source>
        <dbReference type="Proteomes" id="UP000054383"/>
    </source>
</evidence>
<dbReference type="InterPro" id="IPR005656">
    <property type="entry name" value="MmgE_PrpD"/>
</dbReference>
<evidence type="ECO:0000259" key="3">
    <source>
        <dbReference type="Pfam" id="PF19305"/>
    </source>
</evidence>
<dbReference type="InterPro" id="IPR045337">
    <property type="entry name" value="MmgE_PrpD_C"/>
</dbReference>
<dbReference type="EMBL" id="CVMT01000006">
    <property type="protein sequence ID" value="CRG89225.1"/>
    <property type="molecule type" value="Genomic_DNA"/>
</dbReference>
<dbReference type="Gene3D" id="3.30.1330.120">
    <property type="entry name" value="2-methylcitrate dehydratase PrpD"/>
    <property type="match status" value="1"/>
</dbReference>
<dbReference type="InterPro" id="IPR036148">
    <property type="entry name" value="MmgE/PrpD_sf"/>
</dbReference>
<dbReference type="STRING" id="28573.A0A0U1M0W6"/>
<dbReference type="AlphaFoldDB" id="A0A0U1M0W6"/>
<dbReference type="InterPro" id="IPR042188">
    <property type="entry name" value="MmgE/PrpD_sf_2"/>
</dbReference>
<evidence type="ECO:0000259" key="2">
    <source>
        <dbReference type="Pfam" id="PF03972"/>
    </source>
</evidence>
<feature type="domain" description="MmgE/PrpD N-terminal" evidence="2">
    <location>
        <begin position="5"/>
        <end position="242"/>
    </location>
</feature>
<evidence type="ECO:0000313" key="4">
    <source>
        <dbReference type="EMBL" id="CRG89225.1"/>
    </source>
</evidence>
<accession>A0A0U1M0W6</accession>
<protein>
    <submittedName>
        <fullName evidence="4">Uncharacterized protein</fullName>
    </submittedName>
</protein>
<dbReference type="PANTHER" id="PTHR16943">
    <property type="entry name" value="2-METHYLCITRATE DEHYDRATASE-RELATED"/>
    <property type="match status" value="1"/>
</dbReference>
<dbReference type="InterPro" id="IPR045336">
    <property type="entry name" value="MmgE_PrpD_N"/>
</dbReference>
<dbReference type="Gene3D" id="1.10.4100.10">
    <property type="entry name" value="2-methylcitrate dehydratase PrpD"/>
    <property type="match status" value="1"/>
</dbReference>
<dbReference type="InterPro" id="IPR042183">
    <property type="entry name" value="MmgE/PrpD_sf_1"/>
</dbReference>
<dbReference type="GO" id="GO:0016829">
    <property type="term" value="F:lyase activity"/>
    <property type="evidence" value="ECO:0007669"/>
    <property type="project" value="InterPro"/>
</dbReference>
<keyword evidence="5" id="KW-1185">Reference proteome</keyword>
<dbReference type="Proteomes" id="UP000054383">
    <property type="component" value="Unassembled WGS sequence"/>
</dbReference>
<dbReference type="Pfam" id="PF03972">
    <property type="entry name" value="MmgE_PrpD_N"/>
    <property type="match status" value="1"/>
</dbReference>
<comment type="similarity">
    <text evidence="1">Belongs to the PrpD family.</text>
</comment>
<dbReference type="PANTHER" id="PTHR16943:SF8">
    <property type="entry name" value="2-METHYLCITRATE DEHYDRATASE"/>
    <property type="match status" value="1"/>
</dbReference>
<name>A0A0U1M0W6_TALIS</name>
<gene>
    <name evidence="4" type="ORF">PISL3812_06261</name>
</gene>
<reference evidence="4 5" key="1">
    <citation type="submission" date="2015-04" db="EMBL/GenBank/DDBJ databases">
        <authorList>
            <person name="Syromyatnikov M.Y."/>
            <person name="Popov V.N."/>
        </authorList>
    </citation>
    <scope>NUCLEOTIDE SEQUENCE [LARGE SCALE GENOMIC DNA]</scope>
    <source>
        <strain evidence="4">WF-38-12</strain>
    </source>
</reference>
<organism evidence="4 5">
    <name type="scientific">Talaromyces islandicus</name>
    <name type="common">Penicillium islandicum</name>
    <dbReference type="NCBI Taxonomy" id="28573"/>
    <lineage>
        <taxon>Eukaryota</taxon>
        <taxon>Fungi</taxon>
        <taxon>Dikarya</taxon>
        <taxon>Ascomycota</taxon>
        <taxon>Pezizomycotina</taxon>
        <taxon>Eurotiomycetes</taxon>
        <taxon>Eurotiomycetidae</taxon>
        <taxon>Eurotiales</taxon>
        <taxon>Trichocomaceae</taxon>
        <taxon>Talaromyces</taxon>
        <taxon>Talaromyces sect. Islandici</taxon>
    </lineage>
</organism>
<dbReference type="OrthoDB" id="10267976at2759"/>
<dbReference type="OMA" id="KFHASCR"/>
<dbReference type="Pfam" id="PF19305">
    <property type="entry name" value="MmgE_PrpD_C"/>
    <property type="match status" value="1"/>
</dbReference>
<sequence>MATAHLASWSVNLTYSQLPKDVIDAAIRTFYNWAGCAVGGSNHPTTTTAAKALEPFFGQPAASLLGVGKRSVDAQHAALLNGIASHVHDYDDTHLDTIIHPAGPVASALLAVAEWKGGIPGQDFLLALVCGIETECKVGLAVWPEHYDIGWHITSSTGSIGAAVAVSKLLSLSVEQTAHAIGIASTQIIGLREMFGSDTKSFHSRRAAQSGVLAAVLAQQGYTSSGQALEAKRGWANVVGATKEDVQVNLNRWLGLSAKDSQEQDDFGLAGGQSPGRWETLRNSFKPYPCGIVIHPVIDGCCQLHSEFNRLGLSSESIQQVQVTVHPLVMELTGKTAPRDGLEGKFSFYHGGAIGLLYGKATPDEYEDHIVQDPTVVAIRGRIQGTMDPKLRPDEAKIVLTMNDGVVLEKHVEHAVGSLNVPLDDEFLENKFQNQCAKVLANVDTASNACWNIAEVKDVSEIAKALST</sequence>
<feature type="domain" description="MmgE/PrpD C-terminal" evidence="3">
    <location>
        <begin position="288"/>
        <end position="444"/>
    </location>
</feature>